<dbReference type="InterPro" id="IPR029056">
    <property type="entry name" value="Ribokinase-like"/>
</dbReference>
<proteinExistence type="inferred from homology"/>
<dbReference type="InterPro" id="IPR011611">
    <property type="entry name" value="PfkB_dom"/>
</dbReference>
<comment type="caution">
    <text evidence="5">The sequence shown here is derived from an EMBL/GenBank/DDBJ whole genome shotgun (WGS) entry which is preliminary data.</text>
</comment>
<sequence>MKSPEFISIGHVTYDIYPGQRLIGGSAVYSSLTACKLGLSTGIITSRGLDFSSDGLLKGINIAGSLSPHTTTFCNSYYQGKRKQTINEIANRIKKAQVPPGWNKAKIVHICPVADEVDREIFNIFKDSLVCLTPQGLMRRWDEKGQVYPKKWIPIFKVSSQVDVLIFSEEDIATFPEVLEEYKSLINIVILTRGAEGSILYWRGKEFIFSAFKTEEKDPTGAGDVFAAAFLVKYYQTDDPIESSRFANCVASFAVEEKGTAGISDFDRLIKRASLMGIDL</sequence>
<dbReference type="PROSITE" id="PS51257">
    <property type="entry name" value="PROKAR_LIPOPROTEIN"/>
    <property type="match status" value="1"/>
</dbReference>
<accession>X1TYV8</accession>
<protein>
    <recommendedName>
        <fullName evidence="4">Carbohydrate kinase PfkB domain-containing protein</fullName>
    </recommendedName>
</protein>
<keyword evidence="3" id="KW-0418">Kinase</keyword>
<dbReference type="Pfam" id="PF00294">
    <property type="entry name" value="PfkB"/>
    <property type="match status" value="1"/>
</dbReference>
<reference evidence="5" key="1">
    <citation type="journal article" date="2014" name="Front. Microbiol.">
        <title>High frequency of phylogenetically diverse reductive dehalogenase-homologous genes in deep subseafloor sedimentary metagenomes.</title>
        <authorList>
            <person name="Kawai M."/>
            <person name="Futagami T."/>
            <person name="Toyoda A."/>
            <person name="Takaki Y."/>
            <person name="Nishi S."/>
            <person name="Hori S."/>
            <person name="Arai W."/>
            <person name="Tsubouchi T."/>
            <person name="Morono Y."/>
            <person name="Uchiyama I."/>
            <person name="Ito T."/>
            <person name="Fujiyama A."/>
            <person name="Inagaki F."/>
            <person name="Takami H."/>
        </authorList>
    </citation>
    <scope>NUCLEOTIDE SEQUENCE</scope>
    <source>
        <strain evidence="5">Expedition CK06-06</strain>
    </source>
</reference>
<gene>
    <name evidence="5" type="ORF">S12H4_12555</name>
</gene>
<dbReference type="InterPro" id="IPR002173">
    <property type="entry name" value="Carboh/pur_kinase_PfkB_CS"/>
</dbReference>
<feature type="domain" description="Carbohydrate kinase PfkB" evidence="4">
    <location>
        <begin position="162"/>
        <end position="261"/>
    </location>
</feature>
<dbReference type="PANTHER" id="PTHR43085">
    <property type="entry name" value="HEXOKINASE FAMILY MEMBER"/>
    <property type="match status" value="1"/>
</dbReference>
<organism evidence="5">
    <name type="scientific">marine sediment metagenome</name>
    <dbReference type="NCBI Taxonomy" id="412755"/>
    <lineage>
        <taxon>unclassified sequences</taxon>
        <taxon>metagenomes</taxon>
        <taxon>ecological metagenomes</taxon>
    </lineage>
</organism>
<evidence type="ECO:0000256" key="1">
    <source>
        <dbReference type="ARBA" id="ARBA00010688"/>
    </source>
</evidence>
<evidence type="ECO:0000259" key="4">
    <source>
        <dbReference type="Pfam" id="PF00294"/>
    </source>
</evidence>
<dbReference type="InterPro" id="IPR050306">
    <property type="entry name" value="PfkB_Carbo_kinase"/>
</dbReference>
<evidence type="ECO:0000313" key="5">
    <source>
        <dbReference type="EMBL" id="GAI85244.1"/>
    </source>
</evidence>
<dbReference type="PANTHER" id="PTHR43085:SF57">
    <property type="entry name" value="CARBOHYDRATE KINASE PFKB DOMAIN-CONTAINING PROTEIN"/>
    <property type="match status" value="1"/>
</dbReference>
<keyword evidence="2" id="KW-0808">Transferase</keyword>
<dbReference type="GO" id="GO:0016301">
    <property type="term" value="F:kinase activity"/>
    <property type="evidence" value="ECO:0007669"/>
    <property type="project" value="UniProtKB-KW"/>
</dbReference>
<dbReference type="Gene3D" id="3.40.1190.20">
    <property type="match status" value="1"/>
</dbReference>
<dbReference type="SUPFAM" id="SSF53613">
    <property type="entry name" value="Ribokinase-like"/>
    <property type="match status" value="1"/>
</dbReference>
<dbReference type="EMBL" id="BARW01006005">
    <property type="protein sequence ID" value="GAI85244.1"/>
    <property type="molecule type" value="Genomic_DNA"/>
</dbReference>
<dbReference type="PROSITE" id="PS00584">
    <property type="entry name" value="PFKB_KINASES_2"/>
    <property type="match status" value="1"/>
</dbReference>
<name>X1TYV8_9ZZZZ</name>
<evidence type="ECO:0000256" key="2">
    <source>
        <dbReference type="ARBA" id="ARBA00022679"/>
    </source>
</evidence>
<dbReference type="AlphaFoldDB" id="X1TYV8"/>
<comment type="similarity">
    <text evidence="1">Belongs to the carbohydrate kinase PfkB family.</text>
</comment>
<evidence type="ECO:0000256" key="3">
    <source>
        <dbReference type="ARBA" id="ARBA00022777"/>
    </source>
</evidence>